<feature type="region of interest" description="Disordered" evidence="1">
    <location>
        <begin position="125"/>
        <end position="144"/>
    </location>
</feature>
<proteinExistence type="predicted"/>
<protein>
    <submittedName>
        <fullName evidence="2">Uncharacterized protein</fullName>
    </submittedName>
</protein>
<sequence>MPIPPICTNEAYFCQMGADALVMGRSERLPDYLMVIEEARARYSQYFKSPSLKTAVFTSDRMSKEVTDSLEAAGYGVLLPWTPENPEQEPTGLSDAEIRAQITAQVPGASEAMIDSLVARAKAQQAQQNLAPDPASTSRGGGLSDAEIRAQITAQVPGATTEMIDGLVAQAKAQQAQQNPVPESDNLAPEMEAGAIAHELAHLWFIKGRWEPGNAHAVDPATPKYGSNAPDWLDEIVAVLTETSAMTQGRQRGLKSIVAKDGMDALWPLEDYFVMEHPVFKRAQTFMKMREGLGEPTQKGGRNTYRISGEAARKLLATDSAQKPANFYAQSRGFADFMIQTSGEPYIFDNITEELKSGGSMQTWLARDGKKHGLPSSVAGLEKIWMTWLLAQT</sequence>
<feature type="compositionally biased region" description="Polar residues" evidence="1">
    <location>
        <begin position="125"/>
        <end position="138"/>
    </location>
</feature>
<reference evidence="2" key="1">
    <citation type="journal article" date="2020" name="mSystems">
        <title>Genome- and Community-Level Interaction Insights into Carbon Utilization and Element Cycling Functions of Hydrothermarchaeota in Hydrothermal Sediment.</title>
        <authorList>
            <person name="Zhou Z."/>
            <person name="Liu Y."/>
            <person name="Xu W."/>
            <person name="Pan J."/>
            <person name="Luo Z.H."/>
            <person name="Li M."/>
        </authorList>
    </citation>
    <scope>NUCLEOTIDE SEQUENCE [LARGE SCALE GENOMIC DNA]</scope>
    <source>
        <strain evidence="2">HyVt-489</strain>
    </source>
</reference>
<comment type="caution">
    <text evidence="2">The sequence shown here is derived from an EMBL/GenBank/DDBJ whole genome shotgun (WGS) entry which is preliminary data.</text>
</comment>
<accession>A0A7C3GK44</accession>
<dbReference type="EMBL" id="DRMN01000023">
    <property type="protein sequence ID" value="HFB54337.1"/>
    <property type="molecule type" value="Genomic_DNA"/>
</dbReference>
<dbReference type="Proteomes" id="UP000886042">
    <property type="component" value="Unassembled WGS sequence"/>
</dbReference>
<name>A0A7C3GK44_9PROT</name>
<organism evidence="2">
    <name type="scientific">Hellea balneolensis</name>
    <dbReference type="NCBI Taxonomy" id="287478"/>
    <lineage>
        <taxon>Bacteria</taxon>
        <taxon>Pseudomonadati</taxon>
        <taxon>Pseudomonadota</taxon>
        <taxon>Alphaproteobacteria</taxon>
        <taxon>Maricaulales</taxon>
        <taxon>Robiginitomaculaceae</taxon>
        <taxon>Hellea</taxon>
    </lineage>
</organism>
<dbReference type="AlphaFoldDB" id="A0A7C3GK44"/>
<evidence type="ECO:0000256" key="1">
    <source>
        <dbReference type="SAM" id="MobiDB-lite"/>
    </source>
</evidence>
<gene>
    <name evidence="2" type="ORF">ENJ46_00315</name>
</gene>
<evidence type="ECO:0000313" key="2">
    <source>
        <dbReference type="EMBL" id="HFB54337.1"/>
    </source>
</evidence>